<dbReference type="PANTHER" id="PTHR43330">
    <property type="entry name" value="METHIONINE AMINOPEPTIDASE"/>
    <property type="match status" value="1"/>
</dbReference>
<dbReference type="HAMAP" id="MF_01974">
    <property type="entry name" value="MetAP_1"/>
    <property type="match status" value="1"/>
</dbReference>
<feature type="binding site" evidence="6">
    <location>
        <position position="113"/>
    </location>
    <ligand>
        <name>a divalent metal cation</name>
        <dbReference type="ChEBI" id="CHEBI:60240"/>
        <label>1</label>
    </ligand>
</feature>
<feature type="binding site" evidence="6">
    <location>
        <position position="96"/>
    </location>
    <ligand>
        <name>substrate</name>
    </ligand>
</feature>
<evidence type="ECO:0000256" key="1">
    <source>
        <dbReference type="ARBA" id="ARBA00002521"/>
    </source>
</evidence>
<comment type="function">
    <text evidence="1 6">Removes the N-terminal methionine from nascent proteins. The N-terminal methionine is often cleaved when the second residue in the primary sequence is small and uncharged (Met-Ala-, Cys, Gly, Pro, Ser, Thr, or Val). Requires deformylation of the N(alpha)-formylated initiator methionine before it can be hydrolyzed.</text>
</comment>
<reference evidence="9 10" key="1">
    <citation type="submission" date="2019-06" db="EMBL/GenBank/DDBJ databases">
        <title>Sequencing the genomes of 1000 actinobacteria strains.</title>
        <authorList>
            <person name="Klenk H.-P."/>
        </authorList>
    </citation>
    <scope>NUCLEOTIDE SEQUENCE [LARGE SCALE GENOMIC DNA]</scope>
    <source>
        <strain evidence="9 10">DSM 24617</strain>
    </source>
</reference>
<evidence type="ECO:0000313" key="10">
    <source>
        <dbReference type="Proteomes" id="UP000318336"/>
    </source>
</evidence>
<evidence type="ECO:0000256" key="2">
    <source>
        <dbReference type="ARBA" id="ARBA00022438"/>
    </source>
</evidence>
<keyword evidence="3 6" id="KW-0645">Protease</keyword>
<keyword evidence="2 6" id="KW-0031">Aminopeptidase</keyword>
<dbReference type="GO" id="GO:0004239">
    <property type="term" value="F:initiator methionyl aminopeptidase activity"/>
    <property type="evidence" value="ECO:0007669"/>
    <property type="project" value="UniProtKB-UniRule"/>
</dbReference>
<keyword evidence="5 6" id="KW-0378">Hydrolase</keyword>
<comment type="catalytic activity">
    <reaction evidence="6 7">
        <text>Release of N-terminal amino acids, preferentially methionine, from peptides and arylamides.</text>
        <dbReference type="EC" id="3.4.11.18"/>
    </reaction>
</comment>
<feature type="binding site" evidence="6">
    <location>
        <position position="124"/>
    </location>
    <ligand>
        <name>a divalent metal cation</name>
        <dbReference type="ChEBI" id="CHEBI:60240"/>
        <label>1</label>
    </ligand>
</feature>
<comment type="cofactor">
    <cofactor evidence="6">
        <name>Co(2+)</name>
        <dbReference type="ChEBI" id="CHEBI:48828"/>
    </cofactor>
    <cofactor evidence="6">
        <name>Zn(2+)</name>
        <dbReference type="ChEBI" id="CHEBI:29105"/>
    </cofactor>
    <cofactor evidence="6">
        <name>Mn(2+)</name>
        <dbReference type="ChEBI" id="CHEBI:29035"/>
    </cofactor>
    <cofactor evidence="6">
        <name>Fe(2+)</name>
        <dbReference type="ChEBI" id="CHEBI:29033"/>
    </cofactor>
    <text evidence="6">Binds 2 divalent metal cations per subunit. Has a high-affinity and a low affinity metal-binding site. The true nature of the physiological cofactor is under debate. The enzyme is active with cobalt, zinc, manganese or divalent iron ions. Most likely, methionine aminopeptidases function as mononuclear Fe(2+)-metalloproteases under physiological conditions, and the catalytically relevant metal-binding site has been assigned to the histidine-containing high-affinity site.</text>
</comment>
<feature type="binding site" evidence="6">
    <location>
        <position position="251"/>
    </location>
    <ligand>
        <name>a divalent metal cation</name>
        <dbReference type="ChEBI" id="CHEBI:60240"/>
        <label>1</label>
    </ligand>
</feature>
<comment type="subunit">
    <text evidence="6">Monomer.</text>
</comment>
<keyword evidence="10" id="KW-1185">Reference proteome</keyword>
<keyword evidence="4 6" id="KW-0479">Metal-binding</keyword>
<dbReference type="Proteomes" id="UP000318336">
    <property type="component" value="Unassembled WGS sequence"/>
</dbReference>
<dbReference type="GO" id="GO:0006508">
    <property type="term" value="P:proteolysis"/>
    <property type="evidence" value="ECO:0007669"/>
    <property type="project" value="UniProtKB-KW"/>
</dbReference>
<feature type="domain" description="Peptidase M24" evidence="8">
    <location>
        <begin position="24"/>
        <end position="258"/>
    </location>
</feature>
<name>A0A542XD35_9MICO</name>
<dbReference type="GO" id="GO:0046872">
    <property type="term" value="F:metal ion binding"/>
    <property type="evidence" value="ECO:0007669"/>
    <property type="project" value="UniProtKB-UniRule"/>
</dbReference>
<protein>
    <recommendedName>
        <fullName evidence="6 7">Methionine aminopeptidase</fullName>
        <shortName evidence="6">MAP</shortName>
        <shortName evidence="6">MetAP</shortName>
        <ecNumber evidence="6 7">3.4.11.18</ecNumber>
    </recommendedName>
    <alternativeName>
        <fullName evidence="6">Peptidase M</fullName>
    </alternativeName>
</protein>
<feature type="binding site" evidence="6">
    <location>
        <position position="187"/>
    </location>
    <ligand>
        <name>a divalent metal cation</name>
        <dbReference type="ChEBI" id="CHEBI:60240"/>
        <label>2</label>
        <note>catalytic</note>
    </ligand>
</feature>
<evidence type="ECO:0000256" key="5">
    <source>
        <dbReference type="ARBA" id="ARBA00022801"/>
    </source>
</evidence>
<feature type="binding site" evidence="6">
    <location>
        <position position="124"/>
    </location>
    <ligand>
        <name>a divalent metal cation</name>
        <dbReference type="ChEBI" id="CHEBI:60240"/>
        <label>2</label>
        <note>catalytic</note>
    </ligand>
</feature>
<evidence type="ECO:0000313" key="9">
    <source>
        <dbReference type="EMBL" id="TQL33750.1"/>
    </source>
</evidence>
<dbReference type="EC" id="3.4.11.18" evidence="6 7"/>
<sequence length="268" mass="28296">MPGPVRTGAYRGGVIELKTPAEIEAMRPAGRFVASVLTALREAADVGVNLLDLDALAHRMIRDAGGESCYIDYHPSFGASPFGKVLCTSVNDAVLHGLPHDYVLRDGDLLSVDFAASIDGWVSDSALSVVVGTPRDEDLRLIEHTERALAVAIDAAQVDAKIGDISAAIGDVARSGGYAVNTQFGGHGVGRTMHGEPHVPNDGRAGRGLRLRPGLVVAIEPWLMATTDEIYTDDDGWTLRSADGSRGAHSEHTIAITEDGPLVLTARD</sequence>
<evidence type="ECO:0000259" key="8">
    <source>
        <dbReference type="Pfam" id="PF00557"/>
    </source>
</evidence>
<dbReference type="InterPro" id="IPR036005">
    <property type="entry name" value="Creatinase/aminopeptidase-like"/>
</dbReference>
<dbReference type="PRINTS" id="PR00599">
    <property type="entry name" value="MAPEPTIDASE"/>
</dbReference>
<dbReference type="InterPro" id="IPR002467">
    <property type="entry name" value="Pept_M24A_MAP1"/>
</dbReference>
<feature type="binding site" evidence="6">
    <location>
        <position position="251"/>
    </location>
    <ligand>
        <name>a divalent metal cation</name>
        <dbReference type="ChEBI" id="CHEBI:60240"/>
        <label>2</label>
        <note>catalytic</note>
    </ligand>
</feature>
<evidence type="ECO:0000256" key="3">
    <source>
        <dbReference type="ARBA" id="ARBA00022670"/>
    </source>
</evidence>
<organism evidence="9 10">
    <name type="scientific">Barrientosiimonas humi</name>
    <dbReference type="NCBI Taxonomy" id="999931"/>
    <lineage>
        <taxon>Bacteria</taxon>
        <taxon>Bacillati</taxon>
        <taxon>Actinomycetota</taxon>
        <taxon>Actinomycetes</taxon>
        <taxon>Micrococcales</taxon>
        <taxon>Dermacoccaceae</taxon>
        <taxon>Barrientosiimonas</taxon>
    </lineage>
</organism>
<dbReference type="NCBIfam" id="TIGR00500">
    <property type="entry name" value="met_pdase_I"/>
    <property type="match status" value="1"/>
</dbReference>
<comment type="caution">
    <text evidence="9">The sequence shown here is derived from an EMBL/GenBank/DDBJ whole genome shotgun (WGS) entry which is preliminary data.</text>
</comment>
<dbReference type="AlphaFoldDB" id="A0A542XD35"/>
<proteinExistence type="inferred from homology"/>
<gene>
    <name evidence="6" type="primary">map</name>
    <name evidence="9" type="ORF">FB554_1901</name>
</gene>
<dbReference type="PANTHER" id="PTHR43330:SF27">
    <property type="entry name" value="METHIONINE AMINOPEPTIDASE"/>
    <property type="match status" value="1"/>
</dbReference>
<dbReference type="EMBL" id="VFOK01000001">
    <property type="protein sequence ID" value="TQL33750.1"/>
    <property type="molecule type" value="Genomic_DNA"/>
</dbReference>
<evidence type="ECO:0000256" key="7">
    <source>
        <dbReference type="RuleBase" id="RU003653"/>
    </source>
</evidence>
<dbReference type="InterPro" id="IPR000994">
    <property type="entry name" value="Pept_M24"/>
</dbReference>
<comment type="similarity">
    <text evidence="6">Belongs to the peptidase M24A family. Methionine aminopeptidase type 1 subfamily.</text>
</comment>
<accession>A0A542XD35</accession>
<dbReference type="GO" id="GO:0005829">
    <property type="term" value="C:cytosol"/>
    <property type="evidence" value="ECO:0007669"/>
    <property type="project" value="TreeGrafter"/>
</dbReference>
<evidence type="ECO:0000256" key="4">
    <source>
        <dbReference type="ARBA" id="ARBA00022723"/>
    </source>
</evidence>
<dbReference type="Gene3D" id="3.90.230.10">
    <property type="entry name" value="Creatinase/methionine aminopeptidase superfamily"/>
    <property type="match status" value="1"/>
</dbReference>
<dbReference type="InterPro" id="IPR001714">
    <property type="entry name" value="Pept_M24_MAP"/>
</dbReference>
<dbReference type="SUPFAM" id="SSF55920">
    <property type="entry name" value="Creatinase/aminopeptidase"/>
    <property type="match status" value="1"/>
</dbReference>
<feature type="binding site" evidence="6">
    <location>
        <position position="194"/>
    </location>
    <ligand>
        <name>substrate</name>
    </ligand>
</feature>
<dbReference type="Pfam" id="PF00557">
    <property type="entry name" value="Peptidase_M24"/>
    <property type="match status" value="1"/>
</dbReference>
<dbReference type="CDD" id="cd01086">
    <property type="entry name" value="MetAP1"/>
    <property type="match status" value="1"/>
</dbReference>
<feature type="binding site" evidence="6">
    <location>
        <position position="220"/>
    </location>
    <ligand>
        <name>a divalent metal cation</name>
        <dbReference type="ChEBI" id="CHEBI:60240"/>
        <label>2</label>
        <note>catalytic</note>
    </ligand>
</feature>
<dbReference type="GO" id="GO:0070006">
    <property type="term" value="F:metalloaminopeptidase activity"/>
    <property type="evidence" value="ECO:0007669"/>
    <property type="project" value="UniProtKB-UniRule"/>
</dbReference>
<evidence type="ECO:0000256" key="6">
    <source>
        <dbReference type="HAMAP-Rule" id="MF_01974"/>
    </source>
</evidence>